<organism evidence="1 2">
    <name type="scientific">Methylocella silvestris</name>
    <dbReference type="NCBI Taxonomy" id="199596"/>
    <lineage>
        <taxon>Bacteria</taxon>
        <taxon>Pseudomonadati</taxon>
        <taxon>Pseudomonadota</taxon>
        <taxon>Alphaproteobacteria</taxon>
        <taxon>Hyphomicrobiales</taxon>
        <taxon>Beijerinckiaceae</taxon>
        <taxon>Methylocella</taxon>
    </lineage>
</organism>
<dbReference type="EMBL" id="PDZR01000009">
    <property type="protein sequence ID" value="PNG26161.1"/>
    <property type="molecule type" value="Genomic_DNA"/>
</dbReference>
<sequence>MFDFLLRGAELRFDLSEPLPLRDLVTGLRSGGIEASAILDRLDPDLADEIHAVAVHRGVTTESYLASALVNFALEAADEAWRRLGERAASAGADQEAAAFGALLSEALRRTLTRDARICSGAGAGQGGEKRPARRDAAFVRLLMVIWREAPGVLAQPA</sequence>
<dbReference type="AlphaFoldDB" id="A0A2J7THB6"/>
<gene>
    <name evidence="1" type="ORF">CR492_09940</name>
</gene>
<comment type="caution">
    <text evidence="1">The sequence shown here is derived from an EMBL/GenBank/DDBJ whole genome shotgun (WGS) entry which is preliminary data.</text>
</comment>
<dbReference type="Proteomes" id="UP000236286">
    <property type="component" value="Unassembled WGS sequence"/>
</dbReference>
<accession>A0A2J7THB6</accession>
<protein>
    <submittedName>
        <fullName evidence="1">Uncharacterized protein</fullName>
    </submittedName>
</protein>
<evidence type="ECO:0000313" key="1">
    <source>
        <dbReference type="EMBL" id="PNG26161.1"/>
    </source>
</evidence>
<reference evidence="1 2" key="1">
    <citation type="submission" date="2017-10" db="EMBL/GenBank/DDBJ databases">
        <title>Genome announcement of Methylocella silvestris TVC from permafrost.</title>
        <authorList>
            <person name="Wang J."/>
            <person name="Geng K."/>
            <person name="Ul-Haque F."/>
            <person name="Crombie A.T."/>
            <person name="Street L.E."/>
            <person name="Wookey P.A."/>
            <person name="Murrell J.C."/>
            <person name="Pratscher J."/>
        </authorList>
    </citation>
    <scope>NUCLEOTIDE SEQUENCE [LARGE SCALE GENOMIC DNA]</scope>
    <source>
        <strain evidence="1 2">TVC</strain>
    </source>
</reference>
<proteinExistence type="predicted"/>
<evidence type="ECO:0000313" key="2">
    <source>
        <dbReference type="Proteomes" id="UP000236286"/>
    </source>
</evidence>
<name>A0A2J7THB6_METSI</name>